<evidence type="ECO:0000313" key="1">
    <source>
        <dbReference type="EMBL" id="MPM83225.1"/>
    </source>
</evidence>
<accession>A0A645D224</accession>
<name>A0A645D224_9ZZZZ</name>
<dbReference type="AlphaFoldDB" id="A0A645D224"/>
<protein>
    <submittedName>
        <fullName evidence="1">Uncharacterized protein</fullName>
    </submittedName>
</protein>
<proteinExistence type="predicted"/>
<dbReference type="EMBL" id="VSSQ01032077">
    <property type="protein sequence ID" value="MPM83225.1"/>
    <property type="molecule type" value="Genomic_DNA"/>
</dbReference>
<organism evidence="1">
    <name type="scientific">bioreactor metagenome</name>
    <dbReference type="NCBI Taxonomy" id="1076179"/>
    <lineage>
        <taxon>unclassified sequences</taxon>
        <taxon>metagenomes</taxon>
        <taxon>ecological metagenomes</taxon>
    </lineage>
</organism>
<comment type="caution">
    <text evidence="1">The sequence shown here is derived from an EMBL/GenBank/DDBJ whole genome shotgun (WGS) entry which is preliminary data.</text>
</comment>
<sequence length="69" mass="7404">MQGRYGDGLGLRVLPGKGVFGMHEQDDGVARIFAREQLGPVIKARKHGDVGVVALQIGQHLFGVAHADR</sequence>
<reference evidence="1" key="1">
    <citation type="submission" date="2019-08" db="EMBL/GenBank/DDBJ databases">
        <authorList>
            <person name="Kucharzyk K."/>
            <person name="Murdoch R.W."/>
            <person name="Higgins S."/>
            <person name="Loffler F."/>
        </authorList>
    </citation>
    <scope>NUCLEOTIDE SEQUENCE</scope>
</reference>
<gene>
    <name evidence="1" type="ORF">SDC9_130288</name>
</gene>